<dbReference type="EMBL" id="AFYH01245293">
    <property type="status" value="NOT_ANNOTATED_CDS"/>
    <property type="molecule type" value="Genomic_DNA"/>
</dbReference>
<dbReference type="InterPro" id="IPR049467">
    <property type="entry name" value="UBAP-1-like_UBA2"/>
</dbReference>
<dbReference type="PROSITE" id="PS50030">
    <property type="entry name" value="UBA"/>
    <property type="match status" value="1"/>
</dbReference>
<dbReference type="PANTHER" id="PTHR15960">
    <property type="entry name" value="LD44032P"/>
    <property type="match status" value="1"/>
</dbReference>
<sequence length="488" mass="53026">MASRKSGSDFHTTGPFCYLDDVPFKIGEKFRSPAKVGLPIGFCLRDCSQFLLEAQYDFSLESKVVEWAKKLKEMKAELALAKAKREGDRGLGFSDGPCPTVTSLPINPVLASLKHNSILTPTPVASGAIKQKLPSPPCTKANFNLADFECEDDPFDKLELKTLNDREELKNILQLHASAGVPLLDVSSLPKAGSDLVEALAPTEQAELDLKPLHKPNGLVSIPQLENCEKVSLSSKVSLSPIMVVSNIKSLSFPKLDADDGEQRAARLTSTFHSTFYSSLKNCSQSKPASLNGHHLSAASVRSALILDNGMATAVSPLPRHPVLPAVSMAGTEVLPSSHNTVTLIGGTPPRLPETTCSTKVSSGSTYTDLFQALSPSKRQCVNTVVGMGYSYESAIKATEKQGQNVEQVLDYLLTHGQLCERGFDPALVEEGMEMYQCSEKKTIEFLQLVCKFREMGFEQKDIKEVLLLYSNDQEKALEDLMARAGAT</sequence>
<reference evidence="4" key="1">
    <citation type="submission" date="2011-08" db="EMBL/GenBank/DDBJ databases">
        <title>The draft genome of Latimeria chalumnae.</title>
        <authorList>
            <person name="Di Palma F."/>
            <person name="Alfoldi J."/>
            <person name="Johnson J."/>
            <person name="Berlin A."/>
            <person name="Gnerre S."/>
            <person name="Jaffe D."/>
            <person name="MacCallum I."/>
            <person name="Young S."/>
            <person name="Walker B.J."/>
            <person name="Lander E."/>
            <person name="Lindblad-Toh K."/>
        </authorList>
    </citation>
    <scope>NUCLEOTIDE SEQUENCE [LARGE SCALE GENOMIC DNA]</scope>
    <source>
        <strain evidence="4">Wild caught</strain>
    </source>
</reference>
<dbReference type="PROSITE" id="PS51497">
    <property type="entry name" value="UMA"/>
    <property type="match status" value="1"/>
</dbReference>
<dbReference type="GeneTree" id="ENSGT00390000008092"/>
<name>H3A5B4_LATCH</name>
<dbReference type="CDD" id="cd14316">
    <property type="entry name" value="UBA2_UBAP1_like"/>
    <property type="match status" value="1"/>
</dbReference>
<dbReference type="EMBL" id="AFYH01245294">
    <property type="status" value="NOT_ANNOTATED_CDS"/>
    <property type="molecule type" value="Genomic_DNA"/>
</dbReference>
<feature type="domain" description="UMA" evidence="2">
    <location>
        <begin position="19"/>
        <end position="65"/>
    </location>
</feature>
<dbReference type="EMBL" id="AFYH01245301">
    <property type="status" value="NOT_ANNOTATED_CDS"/>
    <property type="molecule type" value="Genomic_DNA"/>
</dbReference>
<dbReference type="AlphaFoldDB" id="H3A5B4"/>
<dbReference type="InterPro" id="IPR023340">
    <property type="entry name" value="UMA"/>
</dbReference>
<proteinExistence type="predicted"/>
<gene>
    <name evidence="3" type="primary">UBAP1</name>
</gene>
<dbReference type="Proteomes" id="UP000008672">
    <property type="component" value="Unassembled WGS sequence"/>
</dbReference>
<dbReference type="EMBL" id="AFYH01245295">
    <property type="status" value="NOT_ANNOTATED_CDS"/>
    <property type="molecule type" value="Genomic_DNA"/>
</dbReference>
<dbReference type="EMBL" id="AFYH01245299">
    <property type="status" value="NOT_ANNOTATED_CDS"/>
    <property type="molecule type" value="Genomic_DNA"/>
</dbReference>
<reference evidence="3" key="3">
    <citation type="submission" date="2025-09" db="UniProtKB">
        <authorList>
            <consortium name="Ensembl"/>
        </authorList>
    </citation>
    <scope>IDENTIFICATION</scope>
</reference>
<dbReference type="EMBL" id="AFYH01245302">
    <property type="status" value="NOT_ANNOTATED_CDS"/>
    <property type="molecule type" value="Genomic_DNA"/>
</dbReference>
<evidence type="ECO:0000313" key="3">
    <source>
        <dbReference type="Ensembl" id="ENSLACP00000004835.1"/>
    </source>
</evidence>
<keyword evidence="4" id="KW-1185">Reference proteome</keyword>
<dbReference type="InterPro" id="IPR042575">
    <property type="entry name" value="UBAP1_C"/>
</dbReference>
<dbReference type="PANTHER" id="PTHR15960:SF2">
    <property type="entry name" value="UBIQUITIN-ASSOCIATED PROTEIN 1"/>
    <property type="match status" value="1"/>
</dbReference>
<evidence type="ECO:0000313" key="4">
    <source>
        <dbReference type="Proteomes" id="UP000008672"/>
    </source>
</evidence>
<dbReference type="Bgee" id="ENSLACG00000004300">
    <property type="expression patterns" value="Expressed in pectoral fin and 5 other cell types or tissues"/>
</dbReference>
<dbReference type="GO" id="GO:0043162">
    <property type="term" value="P:ubiquitin-dependent protein catabolic process via the multivesicular body sorting pathway"/>
    <property type="evidence" value="ECO:0007669"/>
    <property type="project" value="InterPro"/>
</dbReference>
<dbReference type="Gene3D" id="1.20.120.1920">
    <property type="entry name" value="UBAP1 SOUBA domain"/>
    <property type="match status" value="1"/>
</dbReference>
<accession>H3A5B4</accession>
<dbReference type="Ensembl" id="ENSLACT00000004877.1">
    <property type="protein sequence ID" value="ENSLACP00000004835.1"/>
    <property type="gene ID" value="ENSLACG00000004300.2"/>
</dbReference>
<dbReference type="Pfam" id="PF22567">
    <property type="entry name" value="UBA_9"/>
    <property type="match status" value="1"/>
</dbReference>
<protein>
    <submittedName>
        <fullName evidence="3">Ubiquitin associated protein 1</fullName>
    </submittedName>
</protein>
<organism evidence="3 4">
    <name type="scientific">Latimeria chalumnae</name>
    <name type="common">Coelacanth</name>
    <dbReference type="NCBI Taxonomy" id="7897"/>
    <lineage>
        <taxon>Eukaryota</taxon>
        <taxon>Metazoa</taxon>
        <taxon>Chordata</taxon>
        <taxon>Craniata</taxon>
        <taxon>Vertebrata</taxon>
        <taxon>Euteleostomi</taxon>
        <taxon>Coelacanthiformes</taxon>
        <taxon>Coelacanthidae</taxon>
        <taxon>Latimeria</taxon>
    </lineage>
</organism>
<dbReference type="EMBL" id="AFYH01245300">
    <property type="status" value="NOT_ANNOTATED_CDS"/>
    <property type="molecule type" value="Genomic_DNA"/>
</dbReference>
<dbReference type="EMBL" id="AFYH01245296">
    <property type="status" value="NOT_ANNOTATED_CDS"/>
    <property type="molecule type" value="Genomic_DNA"/>
</dbReference>
<dbReference type="InterPro" id="IPR038870">
    <property type="entry name" value="UBAP1"/>
</dbReference>
<dbReference type="InterPro" id="IPR015940">
    <property type="entry name" value="UBA"/>
</dbReference>
<feature type="domain" description="UBA" evidence="1">
    <location>
        <begin position="376"/>
        <end position="416"/>
    </location>
</feature>
<dbReference type="GO" id="GO:0043130">
    <property type="term" value="F:ubiquitin binding"/>
    <property type="evidence" value="ECO:0007669"/>
    <property type="project" value="InterPro"/>
</dbReference>
<dbReference type="EMBL" id="AFYH01245298">
    <property type="status" value="NOT_ANNOTATED_CDS"/>
    <property type="molecule type" value="Genomic_DNA"/>
</dbReference>
<dbReference type="Pfam" id="PF21267">
    <property type="entry name" value="UBAP-1_UBA2"/>
    <property type="match status" value="1"/>
</dbReference>
<evidence type="ECO:0000259" key="2">
    <source>
        <dbReference type="PROSITE" id="PS51497"/>
    </source>
</evidence>
<reference evidence="3" key="2">
    <citation type="submission" date="2025-08" db="UniProtKB">
        <authorList>
            <consortium name="Ensembl"/>
        </authorList>
    </citation>
    <scope>IDENTIFICATION</scope>
</reference>
<dbReference type="GO" id="GO:0000813">
    <property type="term" value="C:ESCRT I complex"/>
    <property type="evidence" value="ECO:0007669"/>
    <property type="project" value="InterPro"/>
</dbReference>
<dbReference type="EMBL" id="AFYH01245297">
    <property type="status" value="NOT_ANNOTATED_CDS"/>
    <property type="molecule type" value="Genomic_DNA"/>
</dbReference>
<dbReference type="InterPro" id="IPR009060">
    <property type="entry name" value="UBA-like_sf"/>
</dbReference>
<evidence type="ECO:0000259" key="1">
    <source>
        <dbReference type="PROSITE" id="PS50030"/>
    </source>
</evidence>
<dbReference type="SUPFAM" id="SSF46934">
    <property type="entry name" value="UBA-like"/>
    <property type="match status" value="2"/>
</dbReference>